<dbReference type="OrthoDB" id="10299421at2759"/>
<reference evidence="1 2" key="1">
    <citation type="submission" date="2016-10" db="EMBL/GenBank/DDBJ databases">
        <authorList>
            <person name="Cai Z."/>
        </authorList>
    </citation>
    <scope>NUCLEOTIDE SEQUENCE [LARGE SCALE GENOMIC DNA]</scope>
</reference>
<organism evidence="1 2">
    <name type="scientific">Tetradesmus obliquus</name>
    <name type="common">Green alga</name>
    <name type="synonym">Acutodesmus obliquus</name>
    <dbReference type="NCBI Taxonomy" id="3088"/>
    <lineage>
        <taxon>Eukaryota</taxon>
        <taxon>Viridiplantae</taxon>
        <taxon>Chlorophyta</taxon>
        <taxon>core chlorophytes</taxon>
        <taxon>Chlorophyceae</taxon>
        <taxon>CS clade</taxon>
        <taxon>Sphaeropleales</taxon>
        <taxon>Scenedesmaceae</taxon>
        <taxon>Tetradesmus</taxon>
    </lineage>
</organism>
<name>A0A383VGT3_TETOB</name>
<evidence type="ECO:0000313" key="2">
    <source>
        <dbReference type="Proteomes" id="UP000256970"/>
    </source>
</evidence>
<evidence type="ECO:0000313" key="1">
    <source>
        <dbReference type="EMBL" id="SZX63952.1"/>
    </source>
</evidence>
<dbReference type="AlphaFoldDB" id="A0A383VGT3"/>
<dbReference type="EMBL" id="FNXT01000359">
    <property type="protein sequence ID" value="SZX63952.1"/>
    <property type="molecule type" value="Genomic_DNA"/>
</dbReference>
<dbReference type="Proteomes" id="UP000256970">
    <property type="component" value="Unassembled WGS sequence"/>
</dbReference>
<proteinExistence type="predicted"/>
<sequence length="376" mass="39617">MKLSHAVLCVLALVGTAHQAAAVRQLSEAVATPAEQGKLIIPFKDAEGTWHPANVTGLDFESLTLLDLPSPEIFLEVAMTSPFPMPDIPMQTLVDNTVKAWAGGKPPSNVNDWLLLLQNGGNFITSNLPTFLVKLLPNITLADGKKLSIGAEAGKVVTALAPLLGSNTTVELPLPGDMAAGVGVSRPSVNVDLIQGINVTLEVVRRLPTLLKQVSENVRDGVRSSIENLQLPQIDEITNSDGTLDVPALIKSALNIEVSAPVLPPAPDASQVIMGVTRALPVVAGQLGLNTTNMRLPDPAVVEAVLKQANGNKLFVTDKRGRVDLLATLVQLPEKVPQVRKVVAAVAPPPQGWPEVQDVAKMLVKAVGQRLAAQAA</sequence>
<keyword evidence="2" id="KW-1185">Reference proteome</keyword>
<accession>A0A383VGT3</accession>
<gene>
    <name evidence="1" type="ORF">BQ4739_LOCUS4488</name>
</gene>
<protein>
    <submittedName>
        <fullName evidence="1">Uncharacterized protein</fullName>
    </submittedName>
</protein>